<organism evidence="1 2">
    <name type="scientific">Streptomyces durbertensis</name>
    <dbReference type="NCBI Taxonomy" id="2448886"/>
    <lineage>
        <taxon>Bacteria</taxon>
        <taxon>Bacillati</taxon>
        <taxon>Actinomycetota</taxon>
        <taxon>Actinomycetes</taxon>
        <taxon>Kitasatosporales</taxon>
        <taxon>Streptomycetaceae</taxon>
        <taxon>Streptomyces</taxon>
    </lineage>
</organism>
<accession>A0ABR6EI79</accession>
<dbReference type="SUPFAM" id="SSF56112">
    <property type="entry name" value="Protein kinase-like (PK-like)"/>
    <property type="match status" value="1"/>
</dbReference>
<sequence>MVANLSRHEAGREWLERLPGLVAAYQARWRLRLGAPFTGGSCSWAAPVHREDGLAAVLKVTWPHPEARGEAAALRHWDGRGAVRLLEADESRYALLVERCEPGTALHAGLPPHAAHAAVGRLRTGAALLAELWHAADEPPAGMPELTAVCASWAALAEERRDRLAARVAPRADPGLDALGIRLLRELPRSAGQRVLLHGDFNPGNVLAAARRPWLAIDPKPMAGDPAYDPWPLVEQTAPDRPLGERFAVVAESCGQSVDRLAAWALARTVEYAWWAADHDDVEECAHALALLPSLARLADG</sequence>
<evidence type="ECO:0000313" key="2">
    <source>
        <dbReference type="Proteomes" id="UP000766698"/>
    </source>
</evidence>
<gene>
    <name evidence="1" type="ORF">GL263_15830</name>
</gene>
<dbReference type="EMBL" id="WMLF01000224">
    <property type="protein sequence ID" value="MBB1245026.1"/>
    <property type="molecule type" value="Genomic_DNA"/>
</dbReference>
<protein>
    <submittedName>
        <fullName evidence="1">Phosphotransferase</fullName>
    </submittedName>
</protein>
<comment type="caution">
    <text evidence="1">The sequence shown here is derived from an EMBL/GenBank/DDBJ whole genome shotgun (WGS) entry which is preliminary data.</text>
</comment>
<dbReference type="InterPro" id="IPR011009">
    <property type="entry name" value="Kinase-like_dom_sf"/>
</dbReference>
<proteinExistence type="predicted"/>
<dbReference type="Proteomes" id="UP000766698">
    <property type="component" value="Unassembled WGS sequence"/>
</dbReference>
<name>A0ABR6EI79_9ACTN</name>
<evidence type="ECO:0000313" key="1">
    <source>
        <dbReference type="EMBL" id="MBB1245026.1"/>
    </source>
</evidence>
<dbReference type="Gene3D" id="3.90.1200.10">
    <property type="match status" value="1"/>
</dbReference>
<dbReference type="Pfam" id="PF04655">
    <property type="entry name" value="APH_6_hur"/>
    <property type="match status" value="1"/>
</dbReference>
<reference evidence="2" key="1">
    <citation type="journal article" date="2020" name="Syst. Appl. Microbiol.">
        <title>Streptomyces alkaliterrae sp. nov., isolated from an alkaline soil, and emended descriptions of Streptomyces alkaliphilus, Streptomyces calidiresistens and Streptomyces durbertensis.</title>
        <authorList>
            <person name="Swiecimska M."/>
            <person name="Golinska P."/>
            <person name="Nouioui I."/>
            <person name="Wypij M."/>
            <person name="Rai M."/>
            <person name="Sangal V."/>
            <person name="Goodfellow M."/>
        </authorList>
    </citation>
    <scope>NUCLEOTIDE SEQUENCE [LARGE SCALE GENOMIC DNA]</scope>
    <source>
        <strain evidence="2">DSM 104538</strain>
    </source>
</reference>
<keyword evidence="2" id="KW-1185">Reference proteome</keyword>
<dbReference type="InterPro" id="IPR006748">
    <property type="entry name" value="NH2Glyco/OHUrea_AB-resist_kin"/>
</dbReference>